<evidence type="ECO:0000313" key="3">
    <source>
        <dbReference type="Proteomes" id="UP000199628"/>
    </source>
</evidence>
<dbReference type="EMBL" id="FMZV01000005">
    <property type="protein sequence ID" value="SDD16386.1"/>
    <property type="molecule type" value="Genomic_DNA"/>
</dbReference>
<evidence type="ECO:0008006" key="4">
    <source>
        <dbReference type="Google" id="ProtNLM"/>
    </source>
</evidence>
<dbReference type="OrthoDB" id="7869914at2"/>
<name>A0A1G6SJR4_9RHOB</name>
<keyword evidence="1" id="KW-0472">Membrane</keyword>
<organism evidence="2 3">
    <name type="scientific">Ruegeria marina</name>
    <dbReference type="NCBI Taxonomy" id="639004"/>
    <lineage>
        <taxon>Bacteria</taxon>
        <taxon>Pseudomonadati</taxon>
        <taxon>Pseudomonadota</taxon>
        <taxon>Alphaproteobacteria</taxon>
        <taxon>Rhodobacterales</taxon>
        <taxon>Roseobacteraceae</taxon>
        <taxon>Ruegeria</taxon>
    </lineage>
</organism>
<keyword evidence="1" id="KW-0812">Transmembrane</keyword>
<dbReference type="AlphaFoldDB" id="A0A1G6SJR4"/>
<accession>A0A1G6SJR4</accession>
<protein>
    <recommendedName>
        <fullName evidence="4">UDP-N-acetylmuramate--alanine ligase</fullName>
    </recommendedName>
</protein>
<dbReference type="InterPro" id="IPR018919">
    <property type="entry name" value="DUF2484"/>
</dbReference>
<feature type="transmembrane region" description="Helical" evidence="1">
    <location>
        <begin position="35"/>
        <end position="64"/>
    </location>
</feature>
<dbReference type="Proteomes" id="UP000199628">
    <property type="component" value="Unassembled WGS sequence"/>
</dbReference>
<sequence length="84" mass="9078">MSLSIILGTAWVLAATGVALLPLRRQYAPGLALLILAPMLILFIGYEHGVLPGLLALAAFVSMFRNPLRYLWGRATGRGRESAE</sequence>
<reference evidence="3" key="1">
    <citation type="submission" date="2016-10" db="EMBL/GenBank/DDBJ databases">
        <authorList>
            <person name="Varghese N."/>
            <person name="Submissions S."/>
        </authorList>
    </citation>
    <scope>NUCLEOTIDE SEQUENCE [LARGE SCALE GENOMIC DNA]</scope>
    <source>
        <strain evidence="3">CGMCC 1.9108</strain>
    </source>
</reference>
<proteinExistence type="predicted"/>
<keyword evidence="1" id="KW-1133">Transmembrane helix</keyword>
<evidence type="ECO:0000313" key="2">
    <source>
        <dbReference type="EMBL" id="SDD16386.1"/>
    </source>
</evidence>
<gene>
    <name evidence="2" type="ORF">SAMN04488239_105284</name>
</gene>
<dbReference type="STRING" id="639004.SAMN04488239_105284"/>
<dbReference type="RefSeq" id="WP_093030243.1">
    <property type="nucleotide sequence ID" value="NZ_FMZV01000005.1"/>
</dbReference>
<evidence type="ECO:0000256" key="1">
    <source>
        <dbReference type="SAM" id="Phobius"/>
    </source>
</evidence>
<keyword evidence="3" id="KW-1185">Reference proteome</keyword>
<dbReference type="Pfam" id="PF10658">
    <property type="entry name" value="DUF2484"/>
    <property type="match status" value="1"/>
</dbReference>